<evidence type="ECO:0000313" key="7">
    <source>
        <dbReference type="EMBL" id="VEJ29544.1"/>
    </source>
</evidence>
<dbReference type="InterPro" id="IPR020852">
    <property type="entry name" value="RNR_Ib_NrdI_bac"/>
</dbReference>
<dbReference type="Pfam" id="PF07972">
    <property type="entry name" value="Flavodoxin_NdrI"/>
    <property type="match status" value="1"/>
</dbReference>
<dbReference type="PANTHER" id="PTHR37297:SF1">
    <property type="entry name" value="PROTEIN NRDI"/>
    <property type="match status" value="1"/>
</dbReference>
<comment type="similarity">
    <text evidence="2 4">Belongs to the NrdI family.</text>
</comment>
<accession>A0A2A8D7G7</accession>
<comment type="function">
    <text evidence="1 4">Probably involved in ribonucleotide reductase function.</text>
</comment>
<evidence type="ECO:0000256" key="4">
    <source>
        <dbReference type="HAMAP-Rule" id="MF_00128"/>
    </source>
</evidence>
<protein>
    <recommendedName>
        <fullName evidence="3 4">Protein NrdI</fullName>
    </recommendedName>
</protein>
<sequence length="176" mass="19501">MSTPLAQNPTHENAEIQKIILQTRDAAEGRATQSSLGKDSPLVVYFSSISGNTHKFVEKLQARNVRLPLRTKDETPVMHEPYVLCVPTYGKPEGAGNVPPQVVKFLNNEENRRQLRGVIGSGNTNFGSLFGIAADIVAKKCDVPLLFKFELMGTSSDVEKVNKGLEEFWTQNCLQR</sequence>
<evidence type="ECO:0000313" key="8">
    <source>
        <dbReference type="Proteomes" id="UP000219947"/>
    </source>
</evidence>
<dbReference type="InterPro" id="IPR029039">
    <property type="entry name" value="Flavoprotein-like_sf"/>
</dbReference>
<reference evidence="5" key="3">
    <citation type="submission" date="2020-04" db="EMBL/GenBank/DDBJ databases">
        <title>Deep metagenomics examines the oral microbiome during advanced dental caries in children, revealing novel taxa and co-occurrences with host molecules.</title>
        <authorList>
            <person name="Baker J.L."/>
            <person name="Morton J.T."/>
            <person name="Dinis M."/>
            <person name="Alvarez R."/>
            <person name="Tran N.C."/>
            <person name="Knight R."/>
            <person name="Edlund A."/>
        </authorList>
    </citation>
    <scope>NUCLEOTIDE SEQUENCE</scope>
    <source>
        <strain evidence="5">JCVI_47_bin.4</strain>
    </source>
</reference>
<dbReference type="SUPFAM" id="SSF52218">
    <property type="entry name" value="Flavoproteins"/>
    <property type="match status" value="1"/>
</dbReference>
<dbReference type="AlphaFoldDB" id="A0A2A8D7G7"/>
<dbReference type="Proteomes" id="UP000270988">
    <property type="component" value="Chromosome"/>
</dbReference>
<evidence type="ECO:0000313" key="5">
    <source>
        <dbReference type="EMBL" id="MBF1650456.1"/>
    </source>
</evidence>
<dbReference type="EMBL" id="LR134521">
    <property type="protein sequence ID" value="VEJ29544.1"/>
    <property type="molecule type" value="Genomic_DNA"/>
</dbReference>
<reference evidence="6" key="1">
    <citation type="submission" date="2017-10" db="EMBL/GenBank/DDBJ databases">
        <title>Kefir isolates.</title>
        <authorList>
            <person name="Kim Y."/>
            <person name="Blasche S."/>
        </authorList>
    </citation>
    <scope>NUCLEOTIDE SEQUENCE [LARGE SCALE GENOMIC DNA]</scope>
    <source>
        <strain evidence="6">OG2-2</strain>
    </source>
</reference>
<dbReference type="EMBL" id="JABZXJ010000057">
    <property type="protein sequence ID" value="MBF1650456.1"/>
    <property type="molecule type" value="Genomic_DNA"/>
</dbReference>
<dbReference type="Gene3D" id="3.40.50.360">
    <property type="match status" value="1"/>
</dbReference>
<reference evidence="7 9" key="2">
    <citation type="submission" date="2018-12" db="EMBL/GenBank/DDBJ databases">
        <authorList>
            <consortium name="Pathogen Informatics"/>
        </authorList>
    </citation>
    <scope>NUCLEOTIDE SEQUENCE [LARGE SCALE GENOMIC DNA]</scope>
    <source>
        <strain evidence="7 9">NCTC10918</strain>
    </source>
</reference>
<dbReference type="Proteomes" id="UP000219947">
    <property type="component" value="Unassembled WGS sequence"/>
</dbReference>
<evidence type="ECO:0000313" key="9">
    <source>
        <dbReference type="Proteomes" id="UP000270988"/>
    </source>
</evidence>
<dbReference type="GO" id="GO:0010181">
    <property type="term" value="F:FMN binding"/>
    <property type="evidence" value="ECO:0007669"/>
    <property type="project" value="InterPro"/>
</dbReference>
<dbReference type="NCBIfam" id="TIGR00333">
    <property type="entry name" value="nrdI"/>
    <property type="match status" value="1"/>
</dbReference>
<evidence type="ECO:0000256" key="3">
    <source>
        <dbReference type="ARBA" id="ARBA00020129"/>
    </source>
</evidence>
<dbReference type="EMBL" id="PDEV01000001">
    <property type="protein sequence ID" value="PEN16869.1"/>
    <property type="molecule type" value="Genomic_DNA"/>
</dbReference>
<proteinExistence type="inferred from homology"/>
<evidence type="ECO:0000313" key="6">
    <source>
        <dbReference type="EMBL" id="PEN16869.1"/>
    </source>
</evidence>
<keyword evidence="8" id="KW-1185">Reference proteome</keyword>
<dbReference type="Proteomes" id="UP000769484">
    <property type="component" value="Unassembled WGS sequence"/>
</dbReference>
<dbReference type="PANTHER" id="PTHR37297">
    <property type="entry name" value="PROTEIN NRDI"/>
    <property type="match status" value="1"/>
</dbReference>
<evidence type="ECO:0000256" key="1">
    <source>
        <dbReference type="ARBA" id="ARBA00003999"/>
    </source>
</evidence>
<dbReference type="RefSeq" id="WP_004004798.1">
    <property type="nucleotide sequence ID" value="NZ_CAJPNU010000022.1"/>
</dbReference>
<evidence type="ECO:0000256" key="2">
    <source>
        <dbReference type="ARBA" id="ARBA00009942"/>
    </source>
</evidence>
<organism evidence="6 8">
    <name type="scientific">Rothia dentocariosa</name>
    <dbReference type="NCBI Taxonomy" id="2047"/>
    <lineage>
        <taxon>Bacteria</taxon>
        <taxon>Bacillati</taxon>
        <taxon>Actinomycetota</taxon>
        <taxon>Actinomycetes</taxon>
        <taxon>Micrococcales</taxon>
        <taxon>Micrococcaceae</taxon>
        <taxon>Rothia</taxon>
    </lineage>
</organism>
<name>A0A2A8D7G7_9MICC</name>
<gene>
    <name evidence="4 5" type="primary">nrdI</name>
    <name evidence="6" type="ORF">CRM92_02190</name>
    <name evidence="5" type="ORF">HXO56_10300</name>
    <name evidence="7" type="ORF">NCTC10918_00803</name>
</gene>
<dbReference type="STRING" id="762948.HMPREF0733_12053"/>
<dbReference type="InterPro" id="IPR004465">
    <property type="entry name" value="RNR_NrdI"/>
</dbReference>
<dbReference type="HAMAP" id="MF_00128">
    <property type="entry name" value="NrdI"/>
    <property type="match status" value="1"/>
</dbReference>